<gene>
    <name evidence="2" type="ORF">CCACVL1_19490</name>
</gene>
<evidence type="ECO:0000313" key="3">
    <source>
        <dbReference type="Proteomes" id="UP000188268"/>
    </source>
</evidence>
<dbReference type="Gramene" id="OMO69478">
    <property type="protein sequence ID" value="OMO69478"/>
    <property type="gene ID" value="CCACVL1_19490"/>
</dbReference>
<reference evidence="2 3" key="1">
    <citation type="submission" date="2013-09" db="EMBL/GenBank/DDBJ databases">
        <title>Corchorus capsularis genome sequencing.</title>
        <authorList>
            <person name="Alam M."/>
            <person name="Haque M.S."/>
            <person name="Islam M.S."/>
            <person name="Emdad E.M."/>
            <person name="Islam M.M."/>
            <person name="Ahmed B."/>
            <person name="Halim A."/>
            <person name="Hossen Q.M.M."/>
            <person name="Hossain M.Z."/>
            <person name="Ahmed R."/>
            <person name="Khan M.M."/>
            <person name="Islam R."/>
            <person name="Rashid M.M."/>
            <person name="Khan S.A."/>
            <person name="Rahman M.S."/>
            <person name="Alam M."/>
        </authorList>
    </citation>
    <scope>NUCLEOTIDE SEQUENCE [LARGE SCALE GENOMIC DNA]</scope>
    <source>
        <strain evidence="3">cv. CVL-1</strain>
        <tissue evidence="2">Whole seedling</tissue>
    </source>
</reference>
<proteinExistence type="predicted"/>
<organism evidence="2 3">
    <name type="scientific">Corchorus capsularis</name>
    <name type="common">Jute</name>
    <dbReference type="NCBI Taxonomy" id="210143"/>
    <lineage>
        <taxon>Eukaryota</taxon>
        <taxon>Viridiplantae</taxon>
        <taxon>Streptophyta</taxon>
        <taxon>Embryophyta</taxon>
        <taxon>Tracheophyta</taxon>
        <taxon>Spermatophyta</taxon>
        <taxon>Magnoliopsida</taxon>
        <taxon>eudicotyledons</taxon>
        <taxon>Gunneridae</taxon>
        <taxon>Pentapetalae</taxon>
        <taxon>rosids</taxon>
        <taxon>malvids</taxon>
        <taxon>Malvales</taxon>
        <taxon>Malvaceae</taxon>
        <taxon>Grewioideae</taxon>
        <taxon>Apeibeae</taxon>
        <taxon>Corchorus</taxon>
    </lineage>
</organism>
<dbReference type="Proteomes" id="UP000188268">
    <property type="component" value="Unassembled WGS sequence"/>
</dbReference>
<feature type="compositionally biased region" description="Basic and acidic residues" evidence="1">
    <location>
        <begin position="1"/>
        <end position="10"/>
    </location>
</feature>
<dbReference type="EMBL" id="AWWV01012009">
    <property type="protein sequence ID" value="OMO69478.1"/>
    <property type="molecule type" value="Genomic_DNA"/>
</dbReference>
<accession>A0A1R3HGU7</accession>
<evidence type="ECO:0000313" key="2">
    <source>
        <dbReference type="EMBL" id="OMO69478.1"/>
    </source>
</evidence>
<name>A0A1R3HGU7_COCAP</name>
<evidence type="ECO:0000256" key="1">
    <source>
        <dbReference type="SAM" id="MobiDB-lite"/>
    </source>
</evidence>
<protein>
    <submittedName>
        <fullName evidence="2">Uncharacterized protein</fullName>
    </submittedName>
</protein>
<dbReference type="AlphaFoldDB" id="A0A1R3HGU7"/>
<sequence>MLQRQEEHATKQPAAAAAAAPRYRNRVGATKQLAATATATCAGRPTFQEYSSYGGISKRDNHITYIVNNDVVDETFLHGATAVQ</sequence>
<keyword evidence="3" id="KW-1185">Reference proteome</keyword>
<feature type="region of interest" description="Disordered" evidence="1">
    <location>
        <begin position="1"/>
        <end position="21"/>
    </location>
</feature>
<comment type="caution">
    <text evidence="2">The sequence shown here is derived from an EMBL/GenBank/DDBJ whole genome shotgun (WGS) entry which is preliminary data.</text>
</comment>